<dbReference type="Gene3D" id="3.30.420.40">
    <property type="match status" value="2"/>
</dbReference>
<sequence length="277" mass="30090">MNLAIDVGGSNLRAQIWDGNIHIDSMSTKSKNIGVAAWIESILSKHKRITTIGIAYAGQVEDGSIISAPNLNIDKKDIKKFFESNYDVTLKIENDLTCAVMAEAKYHNSKNICALYLGTGLGLGVVESGKILRGSHNIAAELGHIPYKESPFKCGCGRSNCIELFASGIALRKWIQHYAINCEPKLSELKKISDNKIADIFEEALLYAVGTAITLFNPDVLVLGGGIVSANPYLLEMITENIDKHALPQALKDIEICTSNIDGAPLQGALLLKDYND</sequence>
<accession>A0A7S7LVV0</accession>
<comment type="similarity">
    <text evidence="1">Belongs to the ROK (NagC/XylR) family.</text>
</comment>
<dbReference type="KEGG" id="sbal:HUE88_11935"/>
<evidence type="ECO:0000313" key="3">
    <source>
        <dbReference type="Proteomes" id="UP000593994"/>
    </source>
</evidence>
<protein>
    <submittedName>
        <fullName evidence="2">ROK family protein</fullName>
    </submittedName>
</protein>
<organism evidence="2 3">
    <name type="scientific">Candidatus Sulfurimonas baltica</name>
    <dbReference type="NCBI Taxonomy" id="2740404"/>
    <lineage>
        <taxon>Bacteria</taxon>
        <taxon>Pseudomonadati</taxon>
        <taxon>Campylobacterota</taxon>
        <taxon>Epsilonproteobacteria</taxon>
        <taxon>Campylobacterales</taxon>
        <taxon>Sulfurimonadaceae</taxon>
        <taxon>Sulfurimonas</taxon>
    </lineage>
</organism>
<dbReference type="InterPro" id="IPR049874">
    <property type="entry name" value="ROK_cs"/>
</dbReference>
<dbReference type="InterPro" id="IPR000600">
    <property type="entry name" value="ROK"/>
</dbReference>
<gene>
    <name evidence="2" type="ORF">HUE88_11935</name>
</gene>
<dbReference type="RefSeq" id="WP_194369315.1">
    <property type="nucleotide sequence ID" value="NZ_CP054492.1"/>
</dbReference>
<dbReference type="PANTHER" id="PTHR18964:SF149">
    <property type="entry name" value="BIFUNCTIONAL UDP-N-ACETYLGLUCOSAMINE 2-EPIMERASE_N-ACETYLMANNOSAMINE KINASE"/>
    <property type="match status" value="1"/>
</dbReference>
<dbReference type="Pfam" id="PF00480">
    <property type="entry name" value="ROK"/>
    <property type="match status" value="1"/>
</dbReference>
<reference evidence="2 3" key="1">
    <citation type="submission" date="2020-05" db="EMBL/GenBank/DDBJ databases">
        <title>Sulfurimonas marisnigri, sp. nov., and Sulfurimonas baltica, sp. nov., manganese oxide reducing chemolithoautotrophs of the class Epsilonproteobacteria isolated from the pelagic redoxclines of the Black and Baltic Seas and emended description of the genus Sulfurimonas.</title>
        <authorList>
            <person name="Henkel J.V."/>
            <person name="Laudan C."/>
            <person name="Werner J."/>
            <person name="Neu T."/>
            <person name="Plewe S."/>
            <person name="Sproer C."/>
            <person name="Bunk B."/>
            <person name="Schulz-Vogt H.N."/>
        </authorList>
    </citation>
    <scope>NUCLEOTIDE SEQUENCE [LARGE SCALE GENOMIC DNA]</scope>
    <source>
        <strain evidence="2 3">GD2</strain>
    </source>
</reference>
<dbReference type="InterPro" id="IPR043129">
    <property type="entry name" value="ATPase_NBD"/>
</dbReference>
<dbReference type="AlphaFoldDB" id="A0A7S7LVV0"/>
<dbReference type="PROSITE" id="PS01125">
    <property type="entry name" value="ROK"/>
    <property type="match status" value="1"/>
</dbReference>
<keyword evidence="3" id="KW-1185">Reference proteome</keyword>
<proteinExistence type="inferred from homology"/>
<name>A0A7S7LVV0_9BACT</name>
<evidence type="ECO:0000313" key="2">
    <source>
        <dbReference type="EMBL" id="QOY51798.1"/>
    </source>
</evidence>
<dbReference type="EMBL" id="CP054492">
    <property type="protein sequence ID" value="QOY51798.1"/>
    <property type="molecule type" value="Genomic_DNA"/>
</dbReference>
<dbReference type="Proteomes" id="UP000593994">
    <property type="component" value="Chromosome"/>
</dbReference>
<evidence type="ECO:0000256" key="1">
    <source>
        <dbReference type="ARBA" id="ARBA00006479"/>
    </source>
</evidence>
<dbReference type="SUPFAM" id="SSF53067">
    <property type="entry name" value="Actin-like ATPase domain"/>
    <property type="match status" value="1"/>
</dbReference>
<dbReference type="PANTHER" id="PTHR18964">
    <property type="entry name" value="ROK (REPRESSOR, ORF, KINASE) FAMILY"/>
    <property type="match status" value="1"/>
</dbReference>